<comment type="caution">
    <text evidence="1">The sequence shown here is derived from an EMBL/GenBank/DDBJ whole genome shotgun (WGS) entry which is preliminary data.</text>
</comment>
<proteinExistence type="predicted"/>
<dbReference type="EMBL" id="MKQR01000018">
    <property type="protein sequence ID" value="OLR91824.1"/>
    <property type="molecule type" value="Genomic_DNA"/>
</dbReference>
<gene>
    <name evidence="1" type="ORF">BJP25_23575</name>
</gene>
<dbReference type="AlphaFoldDB" id="A0A1Q9LIK5"/>
<accession>A0A1Q9LIK5</accession>
<dbReference type="Proteomes" id="UP000186040">
    <property type="component" value="Unassembled WGS sequence"/>
</dbReference>
<keyword evidence="2" id="KW-1185">Reference proteome</keyword>
<reference evidence="1 2" key="1">
    <citation type="submission" date="2016-10" db="EMBL/GenBank/DDBJ databases">
        <title>The Draft Genome Sequence of Actinokineospora bangkokensis 44EHWT reveals the biosynthetic pathway of antifungal compounds Thailandins with unusual extender unit butylmalonyl-CoA.</title>
        <authorList>
            <person name="Greule A."/>
            <person name="Intra B."/>
            <person name="Flemming S."/>
            <person name="Rommel M.G."/>
            <person name="Panbangred W."/>
            <person name="Bechthold A."/>
        </authorList>
    </citation>
    <scope>NUCLEOTIDE SEQUENCE [LARGE SCALE GENOMIC DNA]</scope>
    <source>
        <strain evidence="1 2">44EHW</strain>
    </source>
</reference>
<organism evidence="1 2">
    <name type="scientific">Actinokineospora bangkokensis</name>
    <dbReference type="NCBI Taxonomy" id="1193682"/>
    <lineage>
        <taxon>Bacteria</taxon>
        <taxon>Bacillati</taxon>
        <taxon>Actinomycetota</taxon>
        <taxon>Actinomycetes</taxon>
        <taxon>Pseudonocardiales</taxon>
        <taxon>Pseudonocardiaceae</taxon>
        <taxon>Actinokineospora</taxon>
    </lineage>
</organism>
<protein>
    <submittedName>
        <fullName evidence="1">Uncharacterized protein</fullName>
    </submittedName>
</protein>
<evidence type="ECO:0000313" key="2">
    <source>
        <dbReference type="Proteomes" id="UP000186040"/>
    </source>
</evidence>
<evidence type="ECO:0000313" key="1">
    <source>
        <dbReference type="EMBL" id="OLR91824.1"/>
    </source>
</evidence>
<sequence>MLSAFAAELDRTHDEVAEARRRVEAVNSFQWHAFGLVLGQAFAAPARTAMQAAQDMLRHTLEALAADAVALRATAEDYRRTEGTNAGSMGA</sequence>
<name>A0A1Q9LIK5_9PSEU</name>
<dbReference type="STRING" id="1193682.BJP25_23575"/>